<dbReference type="Gene3D" id="3.90.1150.10">
    <property type="entry name" value="Aspartate Aminotransferase, domain 1"/>
    <property type="match status" value="1"/>
</dbReference>
<dbReference type="PANTHER" id="PTHR42790">
    <property type="entry name" value="AMINOTRANSFERASE"/>
    <property type="match status" value="1"/>
</dbReference>
<evidence type="ECO:0000313" key="6">
    <source>
        <dbReference type="EMBL" id="KKA07412.1"/>
    </source>
</evidence>
<evidence type="ECO:0000259" key="5">
    <source>
        <dbReference type="Pfam" id="PF00155"/>
    </source>
</evidence>
<proteinExistence type="predicted"/>
<dbReference type="GO" id="GO:0030170">
    <property type="term" value="F:pyridoxal phosphate binding"/>
    <property type="evidence" value="ECO:0007669"/>
    <property type="project" value="InterPro"/>
</dbReference>
<gene>
    <name evidence="6" type="ORF">VP02_13140</name>
</gene>
<evidence type="ECO:0000256" key="3">
    <source>
        <dbReference type="ARBA" id="ARBA00022679"/>
    </source>
</evidence>
<dbReference type="CDD" id="cd00609">
    <property type="entry name" value="AAT_like"/>
    <property type="match status" value="1"/>
</dbReference>
<name>A0A0F4XNB2_9PSED</name>
<dbReference type="InterPro" id="IPR015422">
    <property type="entry name" value="PyrdxlP-dep_Trfase_small"/>
</dbReference>
<reference evidence="6 7" key="1">
    <citation type="submission" date="2015-03" db="EMBL/GenBank/DDBJ databases">
        <title>Pseudomonas fluorescens 1855-344 Genome sequencing and assembly.</title>
        <authorList>
            <person name="Eng W.W.H."/>
            <person name="Gan H.M."/>
            <person name="Savka M.A."/>
        </authorList>
    </citation>
    <scope>NUCLEOTIDE SEQUENCE [LARGE SCALE GENOMIC DNA]</scope>
    <source>
        <strain evidence="6 7">1855-344</strain>
    </source>
</reference>
<dbReference type="PATRIC" id="fig|132476.4.peg.707"/>
<dbReference type="Gene3D" id="3.40.640.10">
    <property type="entry name" value="Type I PLP-dependent aspartate aminotransferase-like (Major domain)"/>
    <property type="match status" value="1"/>
</dbReference>
<comment type="caution">
    <text evidence="6">The sequence shown here is derived from an EMBL/GenBank/DDBJ whole genome shotgun (WGS) entry which is preliminary data.</text>
</comment>
<comment type="cofactor">
    <cofactor evidence="1">
        <name>pyridoxal 5'-phosphate</name>
        <dbReference type="ChEBI" id="CHEBI:597326"/>
    </cofactor>
</comment>
<dbReference type="GO" id="GO:1901605">
    <property type="term" value="P:alpha-amino acid metabolic process"/>
    <property type="evidence" value="ECO:0007669"/>
    <property type="project" value="TreeGrafter"/>
</dbReference>
<dbReference type="SUPFAM" id="SSF53383">
    <property type="entry name" value="PLP-dependent transferases"/>
    <property type="match status" value="1"/>
</dbReference>
<evidence type="ECO:0000256" key="2">
    <source>
        <dbReference type="ARBA" id="ARBA00022576"/>
    </source>
</evidence>
<evidence type="ECO:0000256" key="4">
    <source>
        <dbReference type="ARBA" id="ARBA00022898"/>
    </source>
</evidence>
<dbReference type="InterPro" id="IPR004839">
    <property type="entry name" value="Aminotransferase_I/II_large"/>
</dbReference>
<protein>
    <submittedName>
        <fullName evidence="6">Aminotransferase</fullName>
    </submittedName>
</protein>
<evidence type="ECO:0000256" key="1">
    <source>
        <dbReference type="ARBA" id="ARBA00001933"/>
    </source>
</evidence>
<keyword evidence="2 6" id="KW-0032">Aminotransferase</keyword>
<dbReference type="PANTHER" id="PTHR42790:SF19">
    <property type="entry name" value="KYNURENINE_ALPHA-AMINOADIPATE AMINOTRANSFERASE, MITOCHONDRIAL"/>
    <property type="match status" value="1"/>
</dbReference>
<evidence type="ECO:0000313" key="7">
    <source>
        <dbReference type="Proteomes" id="UP000033662"/>
    </source>
</evidence>
<accession>A0A0F4XNB2</accession>
<organism evidence="6 7">
    <name type="scientific">Pseudomonas kilonensis</name>
    <dbReference type="NCBI Taxonomy" id="132476"/>
    <lineage>
        <taxon>Bacteria</taxon>
        <taxon>Pseudomonadati</taxon>
        <taxon>Pseudomonadota</taxon>
        <taxon>Gammaproteobacteria</taxon>
        <taxon>Pseudomonadales</taxon>
        <taxon>Pseudomonadaceae</taxon>
        <taxon>Pseudomonas</taxon>
    </lineage>
</organism>
<dbReference type="Proteomes" id="UP000033662">
    <property type="component" value="Unassembled WGS sequence"/>
</dbReference>
<dbReference type="Pfam" id="PF00155">
    <property type="entry name" value="Aminotran_1_2"/>
    <property type="match status" value="1"/>
</dbReference>
<keyword evidence="4" id="KW-0663">Pyridoxal phosphate</keyword>
<dbReference type="InterPro" id="IPR015424">
    <property type="entry name" value="PyrdxlP-dep_Trfase"/>
</dbReference>
<dbReference type="OrthoDB" id="9804020at2"/>
<sequence>MSSAFENTIFDDPILNVIHLLNSIAQENPEAISLASGRPDDKQCDPSLIDRGLAHYKNHVAGTDQSLATLLCQYGKTSGIINEIIATYLQVDEAINVSNPESIVVCMGFQEACTLTLLSIFEGSGVLLVPDPVFSGITGIAKLLGIKIVPVPMTVFLDPIALRRLIEALESRGERIKALYAIPDFSNPTADSLSHDDRRAMLSLANEKNFFILEDTAYRYFRYEGAAIASMKSVDSRRVFLLGSFAKSIFPGLRMGYVVAPEGTGVMSFSGRLCKAKSLITVNTPAVCQAVVAGLLIEHNYSLKGLNQPRVLSYTKKRNHMLECLEREFPLKVGAQRAVSWNHPAGGFFINMQLPFVFGYSEMRECARLFKVIVFPTSLFSLMNEAATQVRLSFSNATTSQITQAIGRFRAYVEFRLQ</sequence>
<dbReference type="GO" id="GO:0008483">
    <property type="term" value="F:transaminase activity"/>
    <property type="evidence" value="ECO:0007669"/>
    <property type="project" value="UniProtKB-KW"/>
</dbReference>
<feature type="domain" description="Aminotransferase class I/classII large" evidence="5">
    <location>
        <begin position="80"/>
        <end position="408"/>
    </location>
</feature>
<keyword evidence="3 6" id="KW-0808">Transferase</keyword>
<dbReference type="AlphaFoldDB" id="A0A0F4XNB2"/>
<dbReference type="EMBL" id="JZXC01000011">
    <property type="protein sequence ID" value="KKA07412.1"/>
    <property type="molecule type" value="Genomic_DNA"/>
</dbReference>
<dbReference type="InterPro" id="IPR050859">
    <property type="entry name" value="Class-I_PLP-dep_aminotransf"/>
</dbReference>
<dbReference type="InterPro" id="IPR015421">
    <property type="entry name" value="PyrdxlP-dep_Trfase_major"/>
</dbReference>